<keyword evidence="3" id="KW-1185">Reference proteome</keyword>
<keyword evidence="1" id="KW-0732">Signal</keyword>
<protein>
    <recommendedName>
        <fullName evidence="4">DUF4906 domain-containing protein</fullName>
    </recommendedName>
</protein>
<feature type="signal peptide" evidence="1">
    <location>
        <begin position="1"/>
        <end position="20"/>
    </location>
</feature>
<sequence length="1141" mass="127205">MNCFKTFISFATAAATACMASLMFVSCEDDFRDDSLFIPEGIGTISLQMEFTPMSEGLTGSRAAESNAKGDALNGIVDMCVLFYDKGGNLLDDYIYYYNKEQAQKPVDLPDSHFFYGVDRFKDVPRDPSDASNGKLAQDKSMSGRFDVIKIPYGQYYIVGVANLGNAKSDKYSEATTTYHELFVDAERKEAVKTIDGLRGLRLEWDASCLANNAEMFGCFTTDQTSREASSFFSGADLPSVVVNRDGMQLKSWLRRAASKLTIAFDGSDLRDNIWIHLKSAAIKDIPAGCDLGRKSCVTKTDSLLSRPAEEHQVGQYLDYTRGLPAADGGKYNTGWYTIVKGRKFPSKDNGSLAEDDENLRDPHTPDELSLFFYENMQGLGKDKRQYPELDGDGNPTGAVKDDDILKDDKPCGTYVEVKAFYRSRDGVVSNGDITYRFMLGKNVIDDYNAERNYHYKLTLHFNGKANDYDWHIDYNEEPGIKVPIPYYYVPYMYNQSMVYPVTIIGELEGDLEAEIIRSDWGPYTLDNPGEIVAGLEYYSDTAKVVGNGPWHGFLSLRMAPLEPGTDRGRKASVGKVSGIAKEYKYNQSLSDGQYNGIPYNKAYWIGEGDPSLNEKVNHRGHRFYNVTKTPVSGRSDNANDDFANDGAYEVSTTTVNGVKHTTFHIPLYSREINLIKTAGYRGNNPYMGYYRYAEIKFTATVDGKKQSIVAKVLQVPRIVNPKGIYRSWNCTDPFNVHLMRLDSEDDVDGMSYVPVISTGGPWSAEIEYITDGGGWLSVGGKTAKGDRIEGYTDSEIQFDVKFLSKCANKEAVRCAIIKVLYHNYTCTHRIMVRQGYAPVAMATGSNTKWHTCNLQYAIKNGDGSFLGHEYEYPRGEGSMFKCGNLLEAIASVNNKRDARYKSYPDGQSAYYLAPYDLSPDKADKPMAKWEDIKSDIPAVFKGVTLDVNGKTCRVPKYEDFENLRKECDFGAGVLYGDGATQTQTDVVKACGYATYLDMSERQSYGMRGWFVYNVGKDGLNLFFPIGVSGNGHRKDGSRKSGMNHIYEPGNARGVLRYAARAAKMPDGAGNFAEYRPLLYTMYTQFGATYWVSGDGEEVGTTSGTTAWDINYTTFDFNTYSNDATALFGDSDAAFIRLVED</sequence>
<dbReference type="EMBL" id="JBCLPP010000017">
    <property type="protein sequence ID" value="MEY8245437.1"/>
    <property type="molecule type" value="Genomic_DNA"/>
</dbReference>
<evidence type="ECO:0008006" key="4">
    <source>
        <dbReference type="Google" id="ProtNLM"/>
    </source>
</evidence>
<reference evidence="2 3" key="1">
    <citation type="submission" date="2024-03" db="EMBL/GenBank/DDBJ databases">
        <title>Mouse gut bacterial collection (mGBC) of GemPharmatech.</title>
        <authorList>
            <person name="He Y."/>
            <person name="Dong L."/>
            <person name="Wu D."/>
            <person name="Gao X."/>
            <person name="Lin Z."/>
        </authorList>
    </citation>
    <scope>NUCLEOTIDE SEQUENCE [LARGE SCALE GENOMIC DNA]</scope>
    <source>
        <strain evidence="2 3">54-13</strain>
    </source>
</reference>
<accession>A0ABV4D0H8</accession>
<organism evidence="2 3">
    <name type="scientific">Heminiphilus faecis</name>
    <dbReference type="NCBI Taxonomy" id="2601703"/>
    <lineage>
        <taxon>Bacteria</taxon>
        <taxon>Pseudomonadati</taxon>
        <taxon>Bacteroidota</taxon>
        <taxon>Bacteroidia</taxon>
        <taxon>Bacteroidales</taxon>
        <taxon>Muribaculaceae</taxon>
        <taxon>Heminiphilus</taxon>
    </lineage>
</organism>
<dbReference type="PROSITE" id="PS51257">
    <property type="entry name" value="PROKAR_LIPOPROTEIN"/>
    <property type="match status" value="1"/>
</dbReference>
<gene>
    <name evidence="2" type="ORF">AAK873_07385</name>
</gene>
<comment type="caution">
    <text evidence="2">The sequence shown here is derived from an EMBL/GenBank/DDBJ whole genome shotgun (WGS) entry which is preliminary data.</text>
</comment>
<dbReference type="Proteomes" id="UP001565200">
    <property type="component" value="Unassembled WGS sequence"/>
</dbReference>
<evidence type="ECO:0000256" key="1">
    <source>
        <dbReference type="SAM" id="SignalP"/>
    </source>
</evidence>
<evidence type="ECO:0000313" key="3">
    <source>
        <dbReference type="Proteomes" id="UP001565200"/>
    </source>
</evidence>
<proteinExistence type="predicted"/>
<name>A0ABV4D0H8_9BACT</name>
<dbReference type="RefSeq" id="WP_369863438.1">
    <property type="nucleotide sequence ID" value="NZ_JBCLPP010000017.1"/>
</dbReference>
<feature type="chain" id="PRO_5046751441" description="DUF4906 domain-containing protein" evidence="1">
    <location>
        <begin position="21"/>
        <end position="1141"/>
    </location>
</feature>
<evidence type="ECO:0000313" key="2">
    <source>
        <dbReference type="EMBL" id="MEY8245437.1"/>
    </source>
</evidence>